<evidence type="ECO:0000313" key="3">
    <source>
        <dbReference type="Proteomes" id="UP000054007"/>
    </source>
</evidence>
<accession>A0A0D7BB26</accession>
<gene>
    <name evidence="2" type="ORF">CYLTODRAFT_410938</name>
</gene>
<feature type="compositionally biased region" description="Low complexity" evidence="1">
    <location>
        <begin position="195"/>
        <end position="207"/>
    </location>
</feature>
<evidence type="ECO:0008006" key="4">
    <source>
        <dbReference type="Google" id="ProtNLM"/>
    </source>
</evidence>
<evidence type="ECO:0000313" key="2">
    <source>
        <dbReference type="EMBL" id="KIY67722.1"/>
    </source>
</evidence>
<dbReference type="AlphaFoldDB" id="A0A0D7BB26"/>
<reference evidence="2 3" key="1">
    <citation type="journal article" date="2015" name="Fungal Genet. Biol.">
        <title>Evolution of novel wood decay mechanisms in Agaricales revealed by the genome sequences of Fistulina hepatica and Cylindrobasidium torrendii.</title>
        <authorList>
            <person name="Floudas D."/>
            <person name="Held B.W."/>
            <person name="Riley R."/>
            <person name="Nagy L.G."/>
            <person name="Koehler G."/>
            <person name="Ransdell A.S."/>
            <person name="Younus H."/>
            <person name="Chow J."/>
            <person name="Chiniquy J."/>
            <person name="Lipzen A."/>
            <person name="Tritt A."/>
            <person name="Sun H."/>
            <person name="Haridas S."/>
            <person name="LaButti K."/>
            <person name="Ohm R.A."/>
            <person name="Kues U."/>
            <person name="Blanchette R.A."/>
            <person name="Grigoriev I.V."/>
            <person name="Minto R.E."/>
            <person name="Hibbett D.S."/>
        </authorList>
    </citation>
    <scope>NUCLEOTIDE SEQUENCE [LARGE SCALE GENOMIC DNA]</scope>
    <source>
        <strain evidence="2 3">FP15055 ss-10</strain>
    </source>
</reference>
<protein>
    <recommendedName>
        <fullName evidence="4">Fork-head domain-containing protein</fullName>
    </recommendedName>
</protein>
<dbReference type="STRING" id="1314674.A0A0D7BB26"/>
<proteinExistence type="predicted"/>
<evidence type="ECO:0000256" key="1">
    <source>
        <dbReference type="SAM" id="MobiDB-lite"/>
    </source>
</evidence>
<dbReference type="EMBL" id="KN880519">
    <property type="protein sequence ID" value="KIY67722.1"/>
    <property type="molecule type" value="Genomic_DNA"/>
</dbReference>
<feature type="region of interest" description="Disordered" evidence="1">
    <location>
        <begin position="181"/>
        <end position="224"/>
    </location>
</feature>
<organism evidence="2 3">
    <name type="scientific">Cylindrobasidium torrendii FP15055 ss-10</name>
    <dbReference type="NCBI Taxonomy" id="1314674"/>
    <lineage>
        <taxon>Eukaryota</taxon>
        <taxon>Fungi</taxon>
        <taxon>Dikarya</taxon>
        <taxon>Basidiomycota</taxon>
        <taxon>Agaricomycotina</taxon>
        <taxon>Agaricomycetes</taxon>
        <taxon>Agaricomycetidae</taxon>
        <taxon>Agaricales</taxon>
        <taxon>Marasmiineae</taxon>
        <taxon>Physalacriaceae</taxon>
        <taxon>Cylindrobasidium</taxon>
    </lineage>
</organism>
<name>A0A0D7BB26_9AGAR</name>
<sequence length="224" mass="24768">MYYYSTPPFPFPLFTRRVPFQFPVPISYAHAPSDEDDNGQWPPRSSSASSSILSSSYSAYTLEGTSPQPHAALEQFIRQNLAEWLGTTMTDTEPISLSLIPSPDAIPMWQLATVAIYTLENHRGTSAAIRAALEAAFAVYRRPDRNDALKETLKNTLSAYNIFHRMEIQGGGRQGMWGLNITTDPFGRRPRAPRRGASGLSSESSSPEAEDEPVILHQPYSTSG</sequence>
<keyword evidence="3" id="KW-1185">Reference proteome</keyword>
<dbReference type="Proteomes" id="UP000054007">
    <property type="component" value="Unassembled WGS sequence"/>
</dbReference>